<accession>A0AAW6TTN3</accession>
<protein>
    <recommendedName>
        <fullName evidence="3">Restriction endonuclease</fullName>
    </recommendedName>
</protein>
<dbReference type="AlphaFoldDB" id="A0AAW6TTN3"/>
<evidence type="ECO:0000313" key="1">
    <source>
        <dbReference type="EMBL" id="MDI6447980.1"/>
    </source>
</evidence>
<dbReference type="Proteomes" id="UP001431776">
    <property type="component" value="Unassembled WGS sequence"/>
</dbReference>
<dbReference type="Gene3D" id="3.40.50.450">
    <property type="match status" value="1"/>
</dbReference>
<evidence type="ECO:0000313" key="2">
    <source>
        <dbReference type="Proteomes" id="UP001431776"/>
    </source>
</evidence>
<dbReference type="EMBL" id="JASCXX010000002">
    <property type="protein sequence ID" value="MDI6447980.1"/>
    <property type="molecule type" value="Genomic_DNA"/>
</dbReference>
<comment type="caution">
    <text evidence="1">The sequence shown here is derived from an EMBL/GenBank/DDBJ whole genome shotgun (WGS) entry which is preliminary data.</text>
</comment>
<proteinExistence type="predicted"/>
<organism evidence="1 2">
    <name type="scientific">Anaerobaca lacustris</name>
    <dbReference type="NCBI Taxonomy" id="3044600"/>
    <lineage>
        <taxon>Bacteria</taxon>
        <taxon>Pseudomonadati</taxon>
        <taxon>Planctomycetota</taxon>
        <taxon>Phycisphaerae</taxon>
        <taxon>Sedimentisphaerales</taxon>
        <taxon>Anaerobacaceae</taxon>
        <taxon>Anaerobaca</taxon>
    </lineage>
</organism>
<evidence type="ECO:0008006" key="3">
    <source>
        <dbReference type="Google" id="ProtNLM"/>
    </source>
</evidence>
<name>A0AAW6TTN3_9BACT</name>
<dbReference type="RefSeq" id="WP_349243391.1">
    <property type="nucleotide sequence ID" value="NZ_JASCXX010000002.1"/>
</dbReference>
<keyword evidence="2" id="KW-1185">Reference proteome</keyword>
<reference evidence="1" key="1">
    <citation type="submission" date="2023-05" db="EMBL/GenBank/DDBJ databases">
        <title>Anaerotaeda fermentans gen. nov., sp. nov., a novel anaerobic planctomycete of the new family within the order Sedimentisphaerales isolated from Taman Peninsula, Russia.</title>
        <authorList>
            <person name="Khomyakova M.A."/>
            <person name="Merkel A.Y."/>
            <person name="Slobodkin A.I."/>
        </authorList>
    </citation>
    <scope>NUCLEOTIDE SEQUENCE</scope>
    <source>
        <strain evidence="1">M17dextr</strain>
    </source>
</reference>
<sequence>MDAKQKIAVLSHWIRDKHEAVIAGEFKGEERVILTDELVASIIHTVPPSPFQQANNLILWLGNARLPYGERVSIQPATHQSIVGAITPHGFLFVLKHLLTEGLIDGPAPTVSEGRTDARLTFDGWRRYDELKRASSDSRKAFMAMKYGDKRLDKLFEDVLRPAVKQTGFDLVRLIDRPKAGLIDNRLRVEIRTSRFLVADLTDENPGAYWEAGYAEGLGKPVIYTCEKTKFETCKTHFDTNHHLTLQWDSNGSTEMVEELKATIRATLPVEAKLTDD</sequence>
<dbReference type="SUPFAM" id="SSF52309">
    <property type="entry name" value="N-(deoxy)ribosyltransferase-like"/>
    <property type="match status" value="1"/>
</dbReference>
<gene>
    <name evidence="1" type="ORF">QJ522_02895</name>
</gene>